<dbReference type="RefSeq" id="WP_307329101.1">
    <property type="nucleotide sequence ID" value="NZ_JAUSUG010000018.1"/>
</dbReference>
<evidence type="ECO:0000313" key="2">
    <source>
        <dbReference type="EMBL" id="MDQ0256640.1"/>
    </source>
</evidence>
<reference evidence="2 3" key="1">
    <citation type="submission" date="2023-07" db="EMBL/GenBank/DDBJ databases">
        <title>Genomic Encyclopedia of Type Strains, Phase IV (KMG-IV): sequencing the most valuable type-strain genomes for metagenomic binning, comparative biology and taxonomic classification.</title>
        <authorList>
            <person name="Goeker M."/>
        </authorList>
    </citation>
    <scope>NUCLEOTIDE SEQUENCE [LARGE SCALE GENOMIC DNA]</scope>
    <source>
        <strain evidence="2 3">DSM 9768</strain>
    </source>
</reference>
<dbReference type="Proteomes" id="UP001230005">
    <property type="component" value="Unassembled WGS sequence"/>
</dbReference>
<dbReference type="InterPro" id="IPR052519">
    <property type="entry name" value="Euk-type_GlcNAc_Kinase"/>
</dbReference>
<proteinExistence type="predicted"/>
<evidence type="ECO:0000259" key="1">
    <source>
        <dbReference type="Pfam" id="PF01869"/>
    </source>
</evidence>
<feature type="domain" description="ATPase BadF/BadG/BcrA/BcrD type" evidence="1">
    <location>
        <begin position="4"/>
        <end position="309"/>
    </location>
</feature>
<dbReference type="PANTHER" id="PTHR43190:SF3">
    <property type="entry name" value="N-ACETYL-D-GLUCOSAMINE KINASE"/>
    <property type="match status" value="1"/>
</dbReference>
<dbReference type="InterPro" id="IPR043129">
    <property type="entry name" value="ATPase_NBD"/>
</dbReference>
<dbReference type="PANTHER" id="PTHR43190">
    <property type="entry name" value="N-ACETYL-D-GLUCOSAMINE KINASE"/>
    <property type="match status" value="1"/>
</dbReference>
<accession>A0ABU0A0A1</accession>
<dbReference type="Gene3D" id="3.30.420.40">
    <property type="match status" value="2"/>
</dbReference>
<dbReference type="SUPFAM" id="SSF53067">
    <property type="entry name" value="Actin-like ATPase domain"/>
    <property type="match status" value="2"/>
</dbReference>
<dbReference type="Pfam" id="PF01869">
    <property type="entry name" value="BcrAD_BadFG"/>
    <property type="match status" value="1"/>
</dbReference>
<evidence type="ECO:0000313" key="3">
    <source>
        <dbReference type="Proteomes" id="UP001230005"/>
    </source>
</evidence>
<dbReference type="InterPro" id="IPR002731">
    <property type="entry name" value="ATPase_BadF"/>
</dbReference>
<dbReference type="EMBL" id="JAUSUG010000018">
    <property type="protein sequence ID" value="MDQ0256640.1"/>
    <property type="molecule type" value="Genomic_DNA"/>
</dbReference>
<protein>
    <submittedName>
        <fullName evidence="2">N-acetylglucosamine kinase-like BadF-type ATPase</fullName>
    </submittedName>
</protein>
<comment type="caution">
    <text evidence="2">The sequence shown here is derived from an EMBL/GenBank/DDBJ whole genome shotgun (WGS) entry which is preliminary data.</text>
</comment>
<organism evidence="2 3">
    <name type="scientific">Evansella vedderi</name>
    <dbReference type="NCBI Taxonomy" id="38282"/>
    <lineage>
        <taxon>Bacteria</taxon>
        <taxon>Bacillati</taxon>
        <taxon>Bacillota</taxon>
        <taxon>Bacilli</taxon>
        <taxon>Bacillales</taxon>
        <taxon>Bacillaceae</taxon>
        <taxon>Evansella</taxon>
    </lineage>
</organism>
<gene>
    <name evidence="2" type="ORF">J2S74_004062</name>
</gene>
<name>A0ABU0A0A1_9BACI</name>
<keyword evidence="3" id="KW-1185">Reference proteome</keyword>
<sequence length="330" mass="35735">MYIIGIDGGGTKTTGVLCHVRSGENAPTPSIEIVAKETVGATNPTHVEKETIQQRLQHLIKKLASKNGNLTEVTSVFAGMSGMSKFTEEDIQALEEIIRVHTSDSVEIIITNDAITALYSATLGRPGIVNIAGTGAITFGINGKNEMGRAGGWGYLIDHSGCGYGLGLEGLKVLFKEYDEQMGDSILTKLIKQRLKINAAPEALNLIYHPSEFRHHIASLAPDVFQAATEGDVHAKKIITTASKEIAESVKVLLNRLFSEEKEPITVVCTGGLFQQRDVLIPLMEKELEGEHDVRIIVPELSPVAGAVVGALKEKGINIVRDDWTKQMGW</sequence>
<dbReference type="CDD" id="cd24007">
    <property type="entry name" value="ASKHA_NBD_eukNAGK-like"/>
    <property type="match status" value="1"/>
</dbReference>